<evidence type="ECO:0000313" key="4">
    <source>
        <dbReference type="EMBL" id="CCG08349.1"/>
    </source>
</evidence>
<dbReference type="Proteomes" id="UP000033220">
    <property type="component" value="Chromosome DSM 122"/>
</dbReference>
<dbReference type="STRING" id="1150469.RSPPHO_01723"/>
<sequence>MSLLLVVTCFRFACFLAPDGVDIPKVQRQGEPPLAPARRNANGMVTRHGARIVWGMVMALGTLGACAPFDPATGLEKEDYRALAGRKTPVPDSEPPIPSLIVPVAPPLPPPEDSRRVTLIAEKPTALTTLLVDLARVADLDLDMESGITGRVVMAARERPLPQVIERLADLGNLSLTLDNGVLHAAPDRPTPATYRLDVLNLARSAESSVSTSTDVFARVSNKSQTANSGNNASESRVASHASADPWADIADSLSQILGVQETRSRAERAARASASDAASPDPKEGTRANGALSPADPVSETGSDDKTKRARGSFNINRQAGVLSVIATRAQHRQVKAYLESIRHSLATQVLIEAKVLEVSLSDQYRGGIDWAALGDNQHLTVVLPGADGVVSAPLTDTLATLTLGGAASVGGVELSALAQVISRFGAVRTLSSPRMTVTNNQTGVLKVAQNEVYFAIDTNTTINDKGTFNTYSSQINTVPIGLVMTVQPSVDPDLGRITLGLRPTISRIASQVADPAVSLQNLDVESLVPVVEVRELDSVVSIDNGAVVVMGGLMQERQDSTRRGLPWLQDVPVLGSLFRTDLSTTEVVELVVLLRASVIGGNHAAPADRTLYETFAPDPRPLSF</sequence>
<dbReference type="InterPro" id="IPR050810">
    <property type="entry name" value="Bact_Secretion_Sys_Channel"/>
</dbReference>
<evidence type="ECO:0000256" key="1">
    <source>
        <dbReference type="RuleBase" id="RU004003"/>
    </source>
</evidence>
<protein>
    <submittedName>
        <fullName evidence="4">Type II and III secretion system protein</fullName>
    </submittedName>
</protein>
<dbReference type="AlphaFoldDB" id="H6SK34"/>
<dbReference type="InterPro" id="IPR001775">
    <property type="entry name" value="GspD/PilQ"/>
</dbReference>
<dbReference type="PRINTS" id="PR00811">
    <property type="entry name" value="BCTERIALGSPD"/>
</dbReference>
<evidence type="ECO:0000256" key="2">
    <source>
        <dbReference type="SAM" id="MobiDB-lite"/>
    </source>
</evidence>
<dbReference type="EMBL" id="HE663493">
    <property type="protein sequence ID" value="CCG08349.1"/>
    <property type="molecule type" value="Genomic_DNA"/>
</dbReference>
<evidence type="ECO:0000259" key="3">
    <source>
        <dbReference type="Pfam" id="PF00263"/>
    </source>
</evidence>
<dbReference type="InterPro" id="IPR004846">
    <property type="entry name" value="T2SS/T3SS_dom"/>
</dbReference>
<dbReference type="KEGG" id="rpm:RSPPHO_01723"/>
<keyword evidence="5" id="KW-1185">Reference proteome</keyword>
<reference evidence="4 5" key="1">
    <citation type="submission" date="2012-02" db="EMBL/GenBank/DDBJ databases">
        <title>Shotgun genome sequence of Phaeospirillum photometricum DSM 122.</title>
        <authorList>
            <person name="Duquesne K."/>
            <person name="Sturgis J."/>
        </authorList>
    </citation>
    <scope>NUCLEOTIDE SEQUENCE [LARGE SCALE GENOMIC DNA]</scope>
    <source>
        <strain evidence="5">DSM122</strain>
    </source>
</reference>
<dbReference type="HOGENOM" id="CLU_006756_3_0_5"/>
<dbReference type="Pfam" id="PF00263">
    <property type="entry name" value="Secretin"/>
    <property type="match status" value="1"/>
</dbReference>
<feature type="domain" description="Type II/III secretion system secretin-like" evidence="3">
    <location>
        <begin position="426"/>
        <end position="601"/>
    </location>
</feature>
<name>H6SK34_PARPM</name>
<dbReference type="PANTHER" id="PTHR30332">
    <property type="entry name" value="PROBABLE GENERAL SECRETION PATHWAY PROTEIN D"/>
    <property type="match status" value="1"/>
</dbReference>
<organism evidence="4 5">
    <name type="scientific">Pararhodospirillum photometricum DSM 122</name>
    <dbReference type="NCBI Taxonomy" id="1150469"/>
    <lineage>
        <taxon>Bacteria</taxon>
        <taxon>Pseudomonadati</taxon>
        <taxon>Pseudomonadota</taxon>
        <taxon>Alphaproteobacteria</taxon>
        <taxon>Rhodospirillales</taxon>
        <taxon>Rhodospirillaceae</taxon>
        <taxon>Pararhodospirillum</taxon>
    </lineage>
</organism>
<dbReference type="PANTHER" id="PTHR30332:SF17">
    <property type="entry name" value="TYPE IV PILIATION SYSTEM PROTEIN DR_0774-RELATED"/>
    <property type="match status" value="1"/>
</dbReference>
<dbReference type="GO" id="GO:0009306">
    <property type="term" value="P:protein secretion"/>
    <property type="evidence" value="ECO:0007669"/>
    <property type="project" value="InterPro"/>
</dbReference>
<dbReference type="GO" id="GO:0015627">
    <property type="term" value="C:type II protein secretion system complex"/>
    <property type="evidence" value="ECO:0007669"/>
    <property type="project" value="TreeGrafter"/>
</dbReference>
<gene>
    <name evidence="4" type="ORF">RSPPHO_01723</name>
</gene>
<feature type="region of interest" description="Disordered" evidence="2">
    <location>
        <begin position="261"/>
        <end position="314"/>
    </location>
</feature>
<dbReference type="PATRIC" id="fig|1150469.3.peg.1946"/>
<evidence type="ECO:0000313" key="5">
    <source>
        <dbReference type="Proteomes" id="UP000033220"/>
    </source>
</evidence>
<proteinExistence type="inferred from homology"/>
<comment type="similarity">
    <text evidence="1">Belongs to the bacterial secretin family.</text>
</comment>
<dbReference type="eggNOG" id="COG1450">
    <property type="taxonomic scope" value="Bacteria"/>
</dbReference>
<accession>H6SK34</accession>